<dbReference type="NCBIfam" id="NF007141">
    <property type="entry name" value="PRK09585.1-5"/>
    <property type="match status" value="1"/>
</dbReference>
<evidence type="ECO:0000313" key="3">
    <source>
        <dbReference type="EMBL" id="PWK62831.1"/>
    </source>
</evidence>
<dbReference type="PANTHER" id="PTHR30605">
    <property type="entry name" value="ANHYDRO-N-ACETYLMURAMIC ACID KINASE"/>
    <property type="match status" value="1"/>
</dbReference>
<dbReference type="UniPathway" id="UPA00343"/>
<dbReference type="GO" id="GO:0006040">
    <property type="term" value="P:amino sugar metabolic process"/>
    <property type="evidence" value="ECO:0007669"/>
    <property type="project" value="InterPro"/>
</dbReference>
<dbReference type="EMBL" id="QGGW01000001">
    <property type="protein sequence ID" value="PWK62831.1"/>
    <property type="molecule type" value="Genomic_DNA"/>
</dbReference>
<dbReference type="GO" id="GO:0005524">
    <property type="term" value="F:ATP binding"/>
    <property type="evidence" value="ECO:0007669"/>
    <property type="project" value="UniProtKB-UniRule"/>
</dbReference>
<dbReference type="AlphaFoldDB" id="A0A316GR01"/>
<dbReference type="SUPFAM" id="SSF53067">
    <property type="entry name" value="Actin-like ATPase domain"/>
    <property type="match status" value="1"/>
</dbReference>
<comment type="caution">
    <text evidence="3">The sequence shown here is derived from an EMBL/GenBank/DDBJ whole genome shotgun (WGS) entry which is preliminary data.</text>
</comment>
<comment type="pathway">
    <text evidence="2">Cell wall biogenesis; peptidoglycan recycling.</text>
</comment>
<keyword evidence="2" id="KW-0547">Nucleotide-binding</keyword>
<proteinExistence type="inferred from homology"/>
<comment type="pathway">
    <text evidence="2">Amino-sugar metabolism; 1,6-anhydro-N-acetylmuramate degradation.</text>
</comment>
<comment type="similarity">
    <text evidence="2">Belongs to the anhydro-N-acetylmuramic acid kinase family.</text>
</comment>
<dbReference type="EC" id="2.7.1.170" evidence="2"/>
<accession>A0A316GR01</accession>
<dbReference type="Pfam" id="PF03702">
    <property type="entry name" value="AnmK"/>
    <property type="match status" value="1"/>
</dbReference>
<gene>
    <name evidence="2" type="primary">anmK</name>
    <name evidence="3" type="ORF">C7455_101868</name>
</gene>
<comment type="catalytic activity">
    <reaction evidence="2">
        <text>1,6-anhydro-N-acetyl-beta-muramate + ATP + H2O = N-acetyl-D-muramate 6-phosphate + ADP + H(+)</text>
        <dbReference type="Rhea" id="RHEA:24952"/>
        <dbReference type="ChEBI" id="CHEBI:15377"/>
        <dbReference type="ChEBI" id="CHEBI:15378"/>
        <dbReference type="ChEBI" id="CHEBI:30616"/>
        <dbReference type="ChEBI" id="CHEBI:58690"/>
        <dbReference type="ChEBI" id="CHEBI:58722"/>
        <dbReference type="ChEBI" id="CHEBI:456216"/>
        <dbReference type="EC" id="2.7.1.170"/>
    </reaction>
</comment>
<comment type="function">
    <text evidence="2">Catalyzes the specific phosphorylation of 1,6-anhydro-N-acetylmuramic acid (anhMurNAc) with the simultaneous cleavage of the 1,6-anhydro ring, generating MurNAc-6-P. Is required for the utilization of anhMurNAc either imported from the medium or derived from its own cell wall murein, and thus plays a role in cell wall recycling.</text>
</comment>
<dbReference type="InterPro" id="IPR043129">
    <property type="entry name" value="ATPase_NBD"/>
</dbReference>
<protein>
    <recommendedName>
        <fullName evidence="2">Anhydro-N-acetylmuramic acid kinase</fullName>
        <ecNumber evidence="2">2.7.1.170</ecNumber>
    </recommendedName>
    <alternativeName>
        <fullName evidence="2">AnhMurNAc kinase</fullName>
    </alternativeName>
</protein>
<dbReference type="Gene3D" id="3.30.420.40">
    <property type="match status" value="2"/>
</dbReference>
<dbReference type="PANTHER" id="PTHR30605:SF0">
    <property type="entry name" value="ANHYDRO-N-ACETYLMURAMIC ACID KINASE"/>
    <property type="match status" value="1"/>
</dbReference>
<sequence length="372" mass="38854">MKGKSDREAFRAGPVWVAGAMSGTSMDGVDLGLIETDGVSVTAFGETRYRSYSDSERDTIRAALGRWPGDPGVAEAARMVEDAHLEVLAGLEGARAFGFHGQTLAHDPEGGRTHQAGDGARLAAACGLTTVWDFRSNDMQLGGQGAPLAPFYHWALARHIGAARPLAFLNLGGVGNITLVDPRVERPELPGACLAFDTGPANAPIDDLMRARRGMDFDRDGALTRAGRVDAETVAVFLDDIYFRKIPPKSLDRDAFPALAGWVAGMSDADAVATLAACAAGAVAQAMEHLPVRPERVLVTGGGRRNPGLMEMLAVALGRPVDPVEAVGLDGDFLEAQAFAYLAMRVLLGLPTSAPGTTGVAAAVGGGRVSRV</sequence>
<dbReference type="GO" id="GO:0016773">
    <property type="term" value="F:phosphotransferase activity, alcohol group as acceptor"/>
    <property type="evidence" value="ECO:0007669"/>
    <property type="project" value="UniProtKB-UniRule"/>
</dbReference>
<name>A0A316GR01_9RHOB</name>
<keyword evidence="2" id="KW-0808">Transferase</keyword>
<dbReference type="GO" id="GO:0016301">
    <property type="term" value="F:kinase activity"/>
    <property type="evidence" value="ECO:0007669"/>
    <property type="project" value="UniProtKB-KW"/>
</dbReference>
<evidence type="ECO:0000256" key="2">
    <source>
        <dbReference type="HAMAP-Rule" id="MF_01270"/>
    </source>
</evidence>
<dbReference type="HAMAP" id="MF_01270">
    <property type="entry name" value="AnhMurNAc_kinase"/>
    <property type="match status" value="1"/>
</dbReference>
<dbReference type="GO" id="GO:0009254">
    <property type="term" value="P:peptidoglycan turnover"/>
    <property type="evidence" value="ECO:0007669"/>
    <property type="project" value="UniProtKB-UniRule"/>
</dbReference>
<evidence type="ECO:0000313" key="4">
    <source>
        <dbReference type="Proteomes" id="UP000245708"/>
    </source>
</evidence>
<dbReference type="Proteomes" id="UP000245708">
    <property type="component" value="Unassembled WGS sequence"/>
</dbReference>
<keyword evidence="2 3" id="KW-0418">Kinase</keyword>
<keyword evidence="4" id="KW-1185">Reference proteome</keyword>
<dbReference type="InterPro" id="IPR005338">
    <property type="entry name" value="Anhydro_N_Ac-Mur_kinase"/>
</dbReference>
<dbReference type="GO" id="GO:0097175">
    <property type="term" value="P:1,6-anhydro-N-acetyl-beta-muramic acid catabolic process"/>
    <property type="evidence" value="ECO:0007669"/>
    <property type="project" value="UniProtKB-UniRule"/>
</dbReference>
<organism evidence="3 4">
    <name type="scientific">Roseicyclus mahoneyensis</name>
    <dbReference type="NCBI Taxonomy" id="164332"/>
    <lineage>
        <taxon>Bacteria</taxon>
        <taxon>Pseudomonadati</taxon>
        <taxon>Pseudomonadota</taxon>
        <taxon>Alphaproteobacteria</taxon>
        <taxon>Rhodobacterales</taxon>
        <taxon>Roseobacteraceae</taxon>
        <taxon>Roseicyclus</taxon>
    </lineage>
</organism>
<feature type="binding site" evidence="2">
    <location>
        <begin position="23"/>
        <end position="30"/>
    </location>
    <ligand>
        <name>ATP</name>
        <dbReference type="ChEBI" id="CHEBI:30616"/>
    </ligand>
</feature>
<keyword evidence="2" id="KW-0067">ATP-binding</keyword>
<evidence type="ECO:0000256" key="1">
    <source>
        <dbReference type="ARBA" id="ARBA00023277"/>
    </source>
</evidence>
<keyword evidence="1 2" id="KW-0119">Carbohydrate metabolism</keyword>
<reference evidence="3 4" key="1">
    <citation type="submission" date="2018-05" db="EMBL/GenBank/DDBJ databases">
        <title>Genomic Encyclopedia of Type Strains, Phase IV (KMG-IV): sequencing the most valuable type-strain genomes for metagenomic binning, comparative biology and taxonomic classification.</title>
        <authorList>
            <person name="Goeker M."/>
        </authorList>
    </citation>
    <scope>NUCLEOTIDE SEQUENCE [LARGE SCALE GENOMIC DNA]</scope>
    <source>
        <strain evidence="3 4">DSM 16097</strain>
    </source>
</reference>
<dbReference type="UniPathway" id="UPA00544"/>